<keyword evidence="1" id="KW-0812">Transmembrane</keyword>
<accession>X1GKR2</accession>
<feature type="transmembrane region" description="Helical" evidence="1">
    <location>
        <begin position="12"/>
        <end position="35"/>
    </location>
</feature>
<dbReference type="AlphaFoldDB" id="X1GKR2"/>
<sequence length="256" mass="29053">MIGRRLLSSTESWFNISIAIGTILSATLPPILFYIEYIFSLSHYVFVTSAVGIQGGYGSNYDTRPDTDIPEINNLNADYAKVNTIIFVGAWFWLITLLENMKILYSTFWILFLSSIYSNYVPTSVIWFIAMIFITIIELIKVIIYLISAAYMSINKSWFWIGYAPGLEKNNPTIEFIVLIIIDIITLIYGIIACITMAVSYNLKSKIVQTKMQIGVASEVGIANKIGSNIKIDGDDDKSDFRYTNSFLKYNKRKIV</sequence>
<dbReference type="EMBL" id="BARU01006137">
    <property type="protein sequence ID" value="GAH45440.1"/>
    <property type="molecule type" value="Genomic_DNA"/>
</dbReference>
<protein>
    <submittedName>
        <fullName evidence="2">Uncharacterized protein</fullName>
    </submittedName>
</protein>
<feature type="transmembrane region" description="Helical" evidence="1">
    <location>
        <begin position="41"/>
        <end position="58"/>
    </location>
</feature>
<gene>
    <name evidence="2" type="ORF">S03H2_12052</name>
</gene>
<evidence type="ECO:0000313" key="2">
    <source>
        <dbReference type="EMBL" id="GAH45440.1"/>
    </source>
</evidence>
<evidence type="ECO:0000256" key="1">
    <source>
        <dbReference type="SAM" id="Phobius"/>
    </source>
</evidence>
<organism evidence="2">
    <name type="scientific">marine sediment metagenome</name>
    <dbReference type="NCBI Taxonomy" id="412755"/>
    <lineage>
        <taxon>unclassified sequences</taxon>
        <taxon>metagenomes</taxon>
        <taxon>ecological metagenomes</taxon>
    </lineage>
</organism>
<keyword evidence="1" id="KW-0472">Membrane</keyword>
<feature type="transmembrane region" description="Helical" evidence="1">
    <location>
        <begin position="127"/>
        <end position="154"/>
    </location>
</feature>
<reference evidence="2" key="1">
    <citation type="journal article" date="2014" name="Front. Microbiol.">
        <title>High frequency of phylogenetically diverse reductive dehalogenase-homologous genes in deep subseafloor sedimentary metagenomes.</title>
        <authorList>
            <person name="Kawai M."/>
            <person name="Futagami T."/>
            <person name="Toyoda A."/>
            <person name="Takaki Y."/>
            <person name="Nishi S."/>
            <person name="Hori S."/>
            <person name="Arai W."/>
            <person name="Tsubouchi T."/>
            <person name="Morono Y."/>
            <person name="Uchiyama I."/>
            <person name="Ito T."/>
            <person name="Fujiyama A."/>
            <person name="Inagaki F."/>
            <person name="Takami H."/>
        </authorList>
    </citation>
    <scope>NUCLEOTIDE SEQUENCE</scope>
    <source>
        <strain evidence="2">Expedition CK06-06</strain>
    </source>
</reference>
<feature type="transmembrane region" description="Helical" evidence="1">
    <location>
        <begin position="79"/>
        <end position="97"/>
    </location>
</feature>
<name>X1GKR2_9ZZZZ</name>
<feature type="transmembrane region" description="Helical" evidence="1">
    <location>
        <begin position="174"/>
        <end position="203"/>
    </location>
</feature>
<proteinExistence type="predicted"/>
<keyword evidence="1" id="KW-1133">Transmembrane helix</keyword>
<comment type="caution">
    <text evidence="2">The sequence shown here is derived from an EMBL/GenBank/DDBJ whole genome shotgun (WGS) entry which is preliminary data.</text>
</comment>
<feature type="transmembrane region" description="Helical" evidence="1">
    <location>
        <begin position="103"/>
        <end position="120"/>
    </location>
</feature>